<keyword evidence="2" id="KW-0732">Signal</keyword>
<comment type="caution">
    <text evidence="3">The sequence shown here is derived from an EMBL/GenBank/DDBJ whole genome shotgun (WGS) entry which is preliminary data.</text>
</comment>
<feature type="chain" id="PRO_5045408949" evidence="2">
    <location>
        <begin position="22"/>
        <end position="344"/>
    </location>
</feature>
<dbReference type="PROSITE" id="PS51257">
    <property type="entry name" value="PROKAR_LIPOPROTEIN"/>
    <property type="match status" value="1"/>
</dbReference>
<dbReference type="Proteomes" id="UP001205337">
    <property type="component" value="Unassembled WGS sequence"/>
</dbReference>
<keyword evidence="1" id="KW-1133">Transmembrane helix</keyword>
<dbReference type="EMBL" id="JANTHX010000006">
    <property type="protein sequence ID" value="MCS0499419.1"/>
    <property type="molecule type" value="Genomic_DNA"/>
</dbReference>
<sequence length="344" mass="35652">MTRRVIAAGAAIVLLASGMTAAGLAQPAVACACGAPTPPNGTTVSVGEEHAFVTFDGTTERIDLVLDMAADGADTGLVLPTPTPATVSLGQASLFEALDRQTAPEVDTVEDWWGSEGEGGAGAAPEVLSEVDLGPVQAVTLAASDAAGLQAWLAANGYAIDPAVQNLFGDYIARGWSFAALKLTGEVPLDGALDPVSFTFTTSQAVYPLLLSQAATVPQTVRLYLFGEDTMQATFPDGTVAGDVAWSGPVTEPALAVFGTYLTEIEAYFADPATQITGDLTLGSTGERRDYTPVETRTKYVQIGGVPLGIAIAAVATVFGVMLLIVILGGVVHRRAELRRRRPW</sequence>
<reference evidence="3 4" key="1">
    <citation type="submission" date="2022-08" db="EMBL/GenBank/DDBJ databases">
        <authorList>
            <person name="Li F."/>
        </authorList>
    </citation>
    <scope>NUCLEOTIDE SEQUENCE [LARGE SCALE GENOMIC DNA]</scope>
    <source>
        <strain evidence="3 4">10F1B-8-1</strain>
    </source>
</reference>
<feature type="transmembrane region" description="Helical" evidence="1">
    <location>
        <begin position="308"/>
        <end position="332"/>
    </location>
</feature>
<keyword evidence="1" id="KW-0472">Membrane</keyword>
<dbReference type="Pfam" id="PF10092">
    <property type="entry name" value="DUF2330"/>
    <property type="match status" value="1"/>
</dbReference>
<protein>
    <submittedName>
        <fullName evidence="3">DUF2330 domain-containing protein</fullName>
    </submittedName>
</protein>
<keyword evidence="4" id="KW-1185">Reference proteome</keyword>
<proteinExistence type="predicted"/>
<accession>A0ABT1ZFB9</accession>
<keyword evidence="1" id="KW-0812">Transmembrane</keyword>
<dbReference type="InterPro" id="IPR019283">
    <property type="entry name" value="DUF2330"/>
</dbReference>
<evidence type="ECO:0000256" key="1">
    <source>
        <dbReference type="SAM" id="Phobius"/>
    </source>
</evidence>
<gene>
    <name evidence="3" type="ORF">NUH29_07635</name>
</gene>
<name>A0ABT1ZFB9_9MICO</name>
<dbReference type="RefSeq" id="WP_258798462.1">
    <property type="nucleotide sequence ID" value="NZ_JANTHX010000006.1"/>
</dbReference>
<evidence type="ECO:0000256" key="2">
    <source>
        <dbReference type="SAM" id="SignalP"/>
    </source>
</evidence>
<evidence type="ECO:0000313" key="4">
    <source>
        <dbReference type="Proteomes" id="UP001205337"/>
    </source>
</evidence>
<evidence type="ECO:0000313" key="3">
    <source>
        <dbReference type="EMBL" id="MCS0499419.1"/>
    </source>
</evidence>
<feature type="signal peptide" evidence="2">
    <location>
        <begin position="1"/>
        <end position="21"/>
    </location>
</feature>
<organism evidence="3 4">
    <name type="scientific">Protaetiibacter mangrovi</name>
    <dbReference type="NCBI Taxonomy" id="2970926"/>
    <lineage>
        <taxon>Bacteria</taxon>
        <taxon>Bacillati</taxon>
        <taxon>Actinomycetota</taxon>
        <taxon>Actinomycetes</taxon>
        <taxon>Micrococcales</taxon>
        <taxon>Microbacteriaceae</taxon>
        <taxon>Protaetiibacter</taxon>
    </lineage>
</organism>